<evidence type="ECO:0000313" key="3">
    <source>
        <dbReference type="EMBL" id="RKQ63366.1"/>
    </source>
</evidence>
<gene>
    <name evidence="3" type="ORF">C7457_0236</name>
</gene>
<evidence type="ECO:0008006" key="5">
    <source>
        <dbReference type="Google" id="ProtNLM"/>
    </source>
</evidence>
<reference evidence="3 4" key="1">
    <citation type="submission" date="2018-10" db="EMBL/GenBank/DDBJ databases">
        <title>Genomic Encyclopedia of Type Strains, Phase IV (KMG-IV): sequencing the most valuable type-strain genomes for metagenomic binning, comparative biology and taxonomic classification.</title>
        <authorList>
            <person name="Goeker M."/>
        </authorList>
    </citation>
    <scope>NUCLEOTIDE SEQUENCE [LARGE SCALE GENOMIC DNA]</scope>
    <source>
        <strain evidence="3 4">DSM 15521</strain>
    </source>
</reference>
<proteinExistence type="inferred from homology"/>
<comment type="caution">
    <text evidence="3">The sequence shown here is derived from an EMBL/GenBank/DDBJ whole genome shotgun (WGS) entry which is preliminary data.</text>
</comment>
<dbReference type="AlphaFoldDB" id="A0A420W7T4"/>
<evidence type="ECO:0000313" key="4">
    <source>
        <dbReference type="Proteomes" id="UP000280881"/>
    </source>
</evidence>
<dbReference type="SUPFAM" id="SSF57716">
    <property type="entry name" value="Glucocorticoid receptor-like (DNA-binding domain)"/>
    <property type="match status" value="1"/>
</dbReference>
<evidence type="ECO:0000256" key="1">
    <source>
        <dbReference type="ARBA" id="ARBA00022723"/>
    </source>
</evidence>
<dbReference type="GO" id="GO:0008270">
    <property type="term" value="F:zinc ion binding"/>
    <property type="evidence" value="ECO:0007669"/>
    <property type="project" value="InterPro"/>
</dbReference>
<dbReference type="HAMAP" id="MF_00649">
    <property type="entry name" value="DNA_gyrase_inhibitor_YacG"/>
    <property type="match status" value="1"/>
</dbReference>
<dbReference type="InterPro" id="IPR013088">
    <property type="entry name" value="Znf_NHR/GATA"/>
</dbReference>
<dbReference type="InterPro" id="IPR005584">
    <property type="entry name" value="DNA_gyrase_inhibitor_YacG"/>
</dbReference>
<evidence type="ECO:0000256" key="2">
    <source>
        <dbReference type="ARBA" id="ARBA00022833"/>
    </source>
</evidence>
<dbReference type="GO" id="GO:0006355">
    <property type="term" value="P:regulation of DNA-templated transcription"/>
    <property type="evidence" value="ECO:0007669"/>
    <property type="project" value="InterPro"/>
</dbReference>
<name>A0A420W7T4_9BACT</name>
<sequence length="62" mass="7222">MEKRVKCPNCGRETLWEGNPFRPFCSEECKLADLHKWLSEEYLVAEEIDLGGEVVKEDNPRP</sequence>
<accession>A0A420W7T4</accession>
<dbReference type="Pfam" id="PF03884">
    <property type="entry name" value="YacG"/>
    <property type="match status" value="1"/>
</dbReference>
<keyword evidence="1" id="KW-0479">Metal-binding</keyword>
<organism evidence="3 4">
    <name type="scientific">Thermovibrio guaymasensis</name>
    <dbReference type="NCBI Taxonomy" id="240167"/>
    <lineage>
        <taxon>Bacteria</taxon>
        <taxon>Pseudomonadati</taxon>
        <taxon>Aquificota</taxon>
        <taxon>Aquificia</taxon>
        <taxon>Desulfurobacteriales</taxon>
        <taxon>Desulfurobacteriaceae</taxon>
        <taxon>Thermovibrio</taxon>
    </lineage>
</organism>
<keyword evidence="2" id="KW-0862">Zinc</keyword>
<dbReference type="PANTHER" id="PTHR36150">
    <property type="entry name" value="DNA GYRASE INHIBITOR YACG"/>
    <property type="match status" value="1"/>
</dbReference>
<dbReference type="EMBL" id="RBIE01000001">
    <property type="protein sequence ID" value="RKQ63366.1"/>
    <property type="molecule type" value="Genomic_DNA"/>
</dbReference>
<dbReference type="Gene3D" id="3.30.50.10">
    <property type="entry name" value="Erythroid Transcription Factor GATA-1, subunit A"/>
    <property type="match status" value="1"/>
</dbReference>
<dbReference type="PANTHER" id="PTHR36150:SF1">
    <property type="entry name" value="DNA GYRASE INHIBITOR YACG"/>
    <property type="match status" value="1"/>
</dbReference>
<dbReference type="OrthoDB" id="9809663at2"/>
<keyword evidence="4" id="KW-1185">Reference proteome</keyword>
<dbReference type="RefSeq" id="WP_121169614.1">
    <property type="nucleotide sequence ID" value="NZ_RBIE01000001.1"/>
</dbReference>
<dbReference type="Proteomes" id="UP000280881">
    <property type="component" value="Unassembled WGS sequence"/>
</dbReference>
<protein>
    <recommendedName>
        <fullName evidence="5">DNA gyrase inhibitor YacG</fullName>
    </recommendedName>
</protein>